<organism evidence="2 3">
    <name type="scientific">Leptospira adleri</name>
    <dbReference type="NCBI Taxonomy" id="2023186"/>
    <lineage>
        <taxon>Bacteria</taxon>
        <taxon>Pseudomonadati</taxon>
        <taxon>Spirochaetota</taxon>
        <taxon>Spirochaetia</taxon>
        <taxon>Leptospirales</taxon>
        <taxon>Leptospiraceae</taxon>
        <taxon>Leptospira</taxon>
    </lineage>
</organism>
<comment type="caution">
    <text evidence="2">The sequence shown here is derived from an EMBL/GenBank/DDBJ whole genome shotgun (WGS) entry which is preliminary data.</text>
</comment>
<reference evidence="2 3" key="1">
    <citation type="submission" date="2017-07" db="EMBL/GenBank/DDBJ databases">
        <title>Leptospira spp. isolated from tropical soils.</title>
        <authorList>
            <person name="Thibeaux R."/>
            <person name="Iraola G."/>
            <person name="Ferres I."/>
            <person name="Bierque E."/>
            <person name="Girault D."/>
            <person name="Soupe-Gilbert M.-E."/>
            <person name="Picardeau M."/>
            <person name="Goarant C."/>
        </authorList>
    </citation>
    <scope>NUCLEOTIDE SEQUENCE [LARGE SCALE GENOMIC DNA]</scope>
    <source>
        <strain evidence="2 3">FH2-B-D1</strain>
    </source>
</reference>
<dbReference type="Gene3D" id="2.60.40.10">
    <property type="entry name" value="Immunoglobulins"/>
    <property type="match status" value="1"/>
</dbReference>
<evidence type="ECO:0000259" key="1">
    <source>
        <dbReference type="Pfam" id="PF09906"/>
    </source>
</evidence>
<dbReference type="EMBL" id="NPDU01000056">
    <property type="protein sequence ID" value="PJZ60591.1"/>
    <property type="molecule type" value="Genomic_DNA"/>
</dbReference>
<dbReference type="RefSeq" id="WP_100788260.1">
    <property type="nucleotide sequence ID" value="NZ_NPDU01000056.1"/>
</dbReference>
<dbReference type="Pfam" id="PF09906">
    <property type="entry name" value="DUF2135"/>
    <property type="match status" value="1"/>
</dbReference>
<sequence length="229" mass="25464">MKLKQYKSIGYFSLLFLISFTFSGLYSQSLIIESPNGGFTTERIQKISGSVSGLNGDRITIAINGIPQTVPVSGGRFAMNAVVAPGNNLIEIKAGKVSEKISFFAKVPPRDIKVVLIWDTQTDVDLWVIDPKGEKCYYSHPSTQSGGNLDVDVVDGFGPETFTMAKALPGNYSVQVQYYGSYDKPITRVNAYVVLYEGKSNEKRMRFQFVMTKSQQVYHLANFEIEPEN</sequence>
<evidence type="ECO:0000313" key="3">
    <source>
        <dbReference type="Proteomes" id="UP000232149"/>
    </source>
</evidence>
<dbReference type="InterPro" id="IPR013783">
    <property type="entry name" value="Ig-like_fold"/>
</dbReference>
<keyword evidence="3" id="KW-1185">Reference proteome</keyword>
<evidence type="ECO:0000313" key="2">
    <source>
        <dbReference type="EMBL" id="PJZ60591.1"/>
    </source>
</evidence>
<protein>
    <submittedName>
        <fullName evidence="2">DUF2135 domain-containing protein</fullName>
    </submittedName>
</protein>
<name>A0ABX4NXI0_9LEPT</name>
<dbReference type="Gene3D" id="2.60.120.380">
    <property type="match status" value="1"/>
</dbReference>
<dbReference type="InterPro" id="IPR019220">
    <property type="entry name" value="DUF2135"/>
</dbReference>
<feature type="domain" description="DUF2135" evidence="1">
    <location>
        <begin position="167"/>
        <end position="209"/>
    </location>
</feature>
<dbReference type="Proteomes" id="UP000232149">
    <property type="component" value="Unassembled WGS sequence"/>
</dbReference>
<proteinExistence type="predicted"/>
<accession>A0ABX4NXI0</accession>
<gene>
    <name evidence="2" type="ORF">CH376_17535</name>
</gene>